<reference evidence="2" key="1">
    <citation type="submission" date="2019-04" db="EMBL/GenBank/DDBJ databases">
        <title>Nocardioides xinjiangensis sp. nov.</title>
        <authorList>
            <person name="Liu S."/>
        </authorList>
    </citation>
    <scope>NUCLEOTIDE SEQUENCE [LARGE SCALE GENOMIC DNA]</scope>
    <source>
        <strain evidence="2">18</strain>
    </source>
</reference>
<dbReference type="Pfam" id="PF02575">
    <property type="entry name" value="YbaB_DNA_bd"/>
    <property type="match status" value="1"/>
</dbReference>
<name>A0A4S8PVA4_9ACTN</name>
<dbReference type="OrthoDB" id="5193350at2"/>
<dbReference type="AlphaFoldDB" id="A0A4S8PVA4"/>
<dbReference type="InterPro" id="IPR036894">
    <property type="entry name" value="YbaB-like_sf"/>
</dbReference>
<sequence>MNDRPSPEAAMAKLEQMRLDAEETLRKYEELQEQAGANAVETSSDDGLVRVKLDGDGQVAEINIDEYAMRQRQTLSYTIVELIERAQTEHAEKMAEMAQAMIGDKVDLAAIIEQHRNR</sequence>
<proteinExistence type="predicted"/>
<evidence type="ECO:0000313" key="2">
    <source>
        <dbReference type="Proteomes" id="UP000308760"/>
    </source>
</evidence>
<accession>A0A4S8PVA4</accession>
<gene>
    <name evidence="1" type="ORF">FAB82_24310</name>
</gene>
<dbReference type="GO" id="GO:0003677">
    <property type="term" value="F:DNA binding"/>
    <property type="evidence" value="ECO:0007669"/>
    <property type="project" value="InterPro"/>
</dbReference>
<dbReference type="SUPFAM" id="SSF82607">
    <property type="entry name" value="YbaB-like"/>
    <property type="match status" value="1"/>
</dbReference>
<dbReference type="EMBL" id="STGY01000080">
    <property type="protein sequence ID" value="THV34381.1"/>
    <property type="molecule type" value="Genomic_DNA"/>
</dbReference>
<organism evidence="1 2">
    <name type="scientific">Glycomyces buryatensis</name>
    <dbReference type="NCBI Taxonomy" id="2570927"/>
    <lineage>
        <taxon>Bacteria</taxon>
        <taxon>Bacillati</taxon>
        <taxon>Actinomycetota</taxon>
        <taxon>Actinomycetes</taxon>
        <taxon>Glycomycetales</taxon>
        <taxon>Glycomycetaceae</taxon>
        <taxon>Glycomyces</taxon>
    </lineage>
</organism>
<dbReference type="Proteomes" id="UP000308760">
    <property type="component" value="Unassembled WGS sequence"/>
</dbReference>
<comment type="caution">
    <text evidence="1">The sequence shown here is derived from an EMBL/GenBank/DDBJ whole genome shotgun (WGS) entry which is preliminary data.</text>
</comment>
<dbReference type="InterPro" id="IPR004401">
    <property type="entry name" value="YbaB/EbfC"/>
</dbReference>
<keyword evidence="2" id="KW-1185">Reference proteome</keyword>
<evidence type="ECO:0000313" key="1">
    <source>
        <dbReference type="EMBL" id="THV34381.1"/>
    </source>
</evidence>
<protein>
    <submittedName>
        <fullName evidence="1">YbaB/EbfC family nucleoid-associated protein</fullName>
    </submittedName>
</protein>
<dbReference type="Gene3D" id="3.30.1310.10">
    <property type="entry name" value="Nucleoid-associated protein YbaB-like domain"/>
    <property type="match status" value="1"/>
</dbReference>
<dbReference type="RefSeq" id="WP_136537159.1">
    <property type="nucleotide sequence ID" value="NZ_STGY01000080.1"/>
</dbReference>
<reference evidence="1 2" key="2">
    <citation type="submission" date="2019-05" db="EMBL/GenBank/DDBJ databases">
        <title>Glycomyces buryatensis sp. nov.</title>
        <authorList>
            <person name="Nikitina E."/>
        </authorList>
    </citation>
    <scope>NUCLEOTIDE SEQUENCE [LARGE SCALE GENOMIC DNA]</scope>
    <source>
        <strain evidence="1 2">18</strain>
    </source>
</reference>